<reference evidence="1 2" key="1">
    <citation type="submission" date="2024-11" db="EMBL/GenBank/DDBJ databases">
        <authorList>
            <person name="Heng Y.C."/>
            <person name="Lim A.C.H."/>
            <person name="Lee J.K.Y."/>
            <person name="Kittelmann S."/>
        </authorList>
    </citation>
    <scope>NUCLEOTIDE SEQUENCE [LARGE SCALE GENOMIC DNA]</scope>
    <source>
        <strain evidence="1 2">WILCCON 0114</strain>
    </source>
</reference>
<evidence type="ECO:0000313" key="2">
    <source>
        <dbReference type="Proteomes" id="UP001623592"/>
    </source>
</evidence>
<evidence type="ECO:0008006" key="3">
    <source>
        <dbReference type="Google" id="ProtNLM"/>
    </source>
</evidence>
<dbReference type="InterPro" id="IPR016181">
    <property type="entry name" value="Acyl_CoA_acyltransferase"/>
</dbReference>
<gene>
    <name evidence="1" type="ORF">ACJDT4_22220</name>
</gene>
<dbReference type="Proteomes" id="UP001623592">
    <property type="component" value="Unassembled WGS sequence"/>
</dbReference>
<protein>
    <recommendedName>
        <fullName evidence="3">N-acetyltransferase domain-containing protein</fullName>
    </recommendedName>
</protein>
<proteinExistence type="predicted"/>
<dbReference type="SUPFAM" id="SSF55729">
    <property type="entry name" value="Acyl-CoA N-acyltransferases (Nat)"/>
    <property type="match status" value="1"/>
</dbReference>
<sequence length="247" mass="28788">MMNTIPDNKLKKINYYWQDILDYTTHDKSYTSQVTSDHKLNQSNKVSIYHINKRSFLKVDPLLYDEVNKFIESYYSYKNVNADCFINEYGDNVSNIVTNYIYYLSESTLIHDIYDSSYTIRALTFSDKELFENFKHNCSKEDFEKVKIELSAPLVLGCFHNNNLIAVASLLYTKNNIADIKLITLKNYRKKGTGKLLCKSICLSGLSKNKILQFKFSKSDVALKRIAELLGFKLYVIEESFMLNLKK</sequence>
<dbReference type="EMBL" id="JBJIAA010000026">
    <property type="protein sequence ID" value="MFL0253125.1"/>
    <property type="molecule type" value="Genomic_DNA"/>
</dbReference>
<organism evidence="1 2">
    <name type="scientific">Clostridium neuense</name>
    <dbReference type="NCBI Taxonomy" id="1728934"/>
    <lineage>
        <taxon>Bacteria</taxon>
        <taxon>Bacillati</taxon>
        <taxon>Bacillota</taxon>
        <taxon>Clostridia</taxon>
        <taxon>Eubacteriales</taxon>
        <taxon>Clostridiaceae</taxon>
        <taxon>Clostridium</taxon>
    </lineage>
</organism>
<dbReference type="Gene3D" id="3.40.630.30">
    <property type="match status" value="1"/>
</dbReference>
<dbReference type="RefSeq" id="WP_406789790.1">
    <property type="nucleotide sequence ID" value="NZ_JBJIAA010000026.1"/>
</dbReference>
<accession>A0ABW8TM26</accession>
<name>A0ABW8TM26_9CLOT</name>
<comment type="caution">
    <text evidence="1">The sequence shown here is derived from an EMBL/GenBank/DDBJ whole genome shotgun (WGS) entry which is preliminary data.</text>
</comment>
<evidence type="ECO:0000313" key="1">
    <source>
        <dbReference type="EMBL" id="MFL0253125.1"/>
    </source>
</evidence>
<keyword evidence="2" id="KW-1185">Reference proteome</keyword>